<dbReference type="AlphaFoldDB" id="A0A1I3TV26"/>
<dbReference type="InterPro" id="IPR014044">
    <property type="entry name" value="CAP_dom"/>
</dbReference>
<dbReference type="Gene3D" id="3.40.33.10">
    <property type="entry name" value="CAP"/>
    <property type="match status" value="1"/>
</dbReference>
<evidence type="ECO:0000259" key="1">
    <source>
        <dbReference type="Pfam" id="PF00188"/>
    </source>
</evidence>
<dbReference type="CDD" id="cd05379">
    <property type="entry name" value="CAP_bacterial"/>
    <property type="match status" value="1"/>
</dbReference>
<feature type="domain" description="SCP" evidence="1">
    <location>
        <begin position="12"/>
        <end position="124"/>
    </location>
</feature>
<protein>
    <submittedName>
        <fullName evidence="2">Cysteine-rich secretory protein family protein</fullName>
    </submittedName>
</protein>
<dbReference type="RefSeq" id="WP_342743499.1">
    <property type="nucleotide sequence ID" value="NZ_CBDQZW010000004.1"/>
</dbReference>
<evidence type="ECO:0000313" key="3">
    <source>
        <dbReference type="Proteomes" id="UP000199025"/>
    </source>
</evidence>
<dbReference type="Pfam" id="PF00188">
    <property type="entry name" value="CAP"/>
    <property type="match status" value="1"/>
</dbReference>
<keyword evidence="3" id="KW-1185">Reference proteome</keyword>
<dbReference type="PANTHER" id="PTHR31157:SF1">
    <property type="entry name" value="SCP DOMAIN-CONTAINING PROTEIN"/>
    <property type="match status" value="1"/>
</dbReference>
<dbReference type="InterPro" id="IPR035940">
    <property type="entry name" value="CAP_sf"/>
</dbReference>
<organism evidence="2 3">
    <name type="scientific">Amycolatopsis sacchari</name>
    <dbReference type="NCBI Taxonomy" id="115433"/>
    <lineage>
        <taxon>Bacteria</taxon>
        <taxon>Bacillati</taxon>
        <taxon>Actinomycetota</taxon>
        <taxon>Actinomycetes</taxon>
        <taxon>Pseudonocardiales</taxon>
        <taxon>Pseudonocardiaceae</taxon>
        <taxon>Amycolatopsis</taxon>
    </lineage>
</organism>
<evidence type="ECO:0000313" key="2">
    <source>
        <dbReference type="EMBL" id="SFJ75118.1"/>
    </source>
</evidence>
<dbReference type="EMBL" id="FORP01000008">
    <property type="protein sequence ID" value="SFJ75118.1"/>
    <property type="molecule type" value="Genomic_DNA"/>
</dbReference>
<accession>A0A1I3TV26</accession>
<dbReference type="STRING" id="115433.SAMN05421835_108107"/>
<name>A0A1I3TV26_9PSEU</name>
<dbReference type="SUPFAM" id="SSF55797">
    <property type="entry name" value="PR-1-like"/>
    <property type="match status" value="1"/>
</dbReference>
<gene>
    <name evidence="2" type="ORF">SAMN05421835_108107</name>
</gene>
<proteinExistence type="predicted"/>
<dbReference type="PANTHER" id="PTHR31157">
    <property type="entry name" value="SCP DOMAIN-CONTAINING PROTEIN"/>
    <property type="match status" value="1"/>
</dbReference>
<reference evidence="2 3" key="1">
    <citation type="submission" date="2016-10" db="EMBL/GenBank/DDBJ databases">
        <authorList>
            <person name="de Groot N.N."/>
        </authorList>
    </citation>
    <scope>NUCLEOTIDE SEQUENCE [LARGE SCALE GENOMIC DNA]</scope>
    <source>
        <strain evidence="2 3">DSM 44468</strain>
    </source>
</reference>
<sequence length="126" mass="13713">MAPDTSVAGQVLALVNQERAKAGCGALAEDSRLDTAAQKFSEDMSARDYFAHSTPEGVTFDQRIKAAGYPSPAAENIAKGSTTAAQTMQMWMNSDGHRRNILNCSYQKLGVGLDKDGWYWVQDFGF</sequence>
<dbReference type="Proteomes" id="UP000199025">
    <property type="component" value="Unassembled WGS sequence"/>
</dbReference>